<dbReference type="FunFam" id="3.40.50.300:FF:000395">
    <property type="entry name" value="Replication factor C subunit 1"/>
    <property type="match status" value="1"/>
</dbReference>
<dbReference type="AlphaFoldDB" id="A0A8J2J9Y1"/>
<feature type="compositionally biased region" description="Basic and acidic residues" evidence="11">
    <location>
        <begin position="1064"/>
        <end position="1073"/>
    </location>
</feature>
<evidence type="ECO:0000256" key="6">
    <source>
        <dbReference type="ARBA" id="ARBA00022741"/>
    </source>
</evidence>
<dbReference type="InterPro" id="IPR012178">
    <property type="entry name" value="RFC1"/>
</dbReference>
<dbReference type="PANTHER" id="PTHR23389">
    <property type="entry name" value="CHROMOSOME TRANSMISSION FIDELITY FACTOR 18"/>
    <property type="match status" value="1"/>
</dbReference>
<accession>A0A8J2J9Y1</accession>
<evidence type="ECO:0000259" key="12">
    <source>
        <dbReference type="PROSITE" id="PS50172"/>
    </source>
</evidence>
<keyword evidence="9 10" id="KW-0539">Nucleus</keyword>
<name>A0A8J2J9Y1_9HEXA</name>
<dbReference type="OrthoDB" id="446168at2759"/>
<dbReference type="FunFam" id="3.40.50.10190:FF:000001">
    <property type="entry name" value="Replication factor C subunit 1"/>
    <property type="match status" value="1"/>
</dbReference>
<dbReference type="Pfam" id="PF00004">
    <property type="entry name" value="AAA"/>
    <property type="match status" value="1"/>
</dbReference>
<dbReference type="Pfam" id="PF25361">
    <property type="entry name" value="AAA_lid_RFC1"/>
    <property type="match status" value="1"/>
</dbReference>
<feature type="compositionally biased region" description="Low complexity" evidence="11">
    <location>
        <begin position="523"/>
        <end position="535"/>
    </location>
</feature>
<dbReference type="InterPro" id="IPR013725">
    <property type="entry name" value="DNA_replication_fac_RFC1_C"/>
</dbReference>
<evidence type="ECO:0000256" key="7">
    <source>
        <dbReference type="ARBA" id="ARBA00022840"/>
    </source>
</evidence>
<evidence type="ECO:0000313" key="14">
    <source>
        <dbReference type="Proteomes" id="UP000708208"/>
    </source>
</evidence>
<feature type="region of interest" description="Disordered" evidence="11">
    <location>
        <begin position="433"/>
        <end position="550"/>
    </location>
</feature>
<keyword evidence="8" id="KW-0238">DNA-binding</keyword>
<feature type="compositionally biased region" description="Pro residues" evidence="11">
    <location>
        <begin position="536"/>
        <end position="547"/>
    </location>
</feature>
<feature type="compositionally biased region" description="Polar residues" evidence="11">
    <location>
        <begin position="251"/>
        <end position="262"/>
    </location>
</feature>
<evidence type="ECO:0000313" key="13">
    <source>
        <dbReference type="EMBL" id="CAG7677717.1"/>
    </source>
</evidence>
<dbReference type="GO" id="GO:0005663">
    <property type="term" value="C:DNA replication factor C complex"/>
    <property type="evidence" value="ECO:0007669"/>
    <property type="project" value="InterPro"/>
</dbReference>
<evidence type="ECO:0000256" key="1">
    <source>
        <dbReference type="ARBA" id="ARBA00004123"/>
    </source>
</evidence>
<evidence type="ECO:0000256" key="4">
    <source>
        <dbReference type="ARBA" id="ARBA00022553"/>
    </source>
</evidence>
<dbReference type="InterPro" id="IPR003959">
    <property type="entry name" value="ATPase_AAA_core"/>
</dbReference>
<dbReference type="Pfam" id="PF00533">
    <property type="entry name" value="BRCT"/>
    <property type="match status" value="1"/>
</dbReference>
<dbReference type="GO" id="GO:0003677">
    <property type="term" value="F:DNA binding"/>
    <property type="evidence" value="ECO:0007669"/>
    <property type="project" value="UniProtKB-KW"/>
</dbReference>
<evidence type="ECO:0000256" key="10">
    <source>
        <dbReference type="PIRNR" id="PIRNR036578"/>
    </source>
</evidence>
<feature type="compositionally biased region" description="Polar residues" evidence="11">
    <location>
        <begin position="450"/>
        <end position="460"/>
    </location>
</feature>
<dbReference type="GO" id="GO:0003689">
    <property type="term" value="F:DNA clamp loader activity"/>
    <property type="evidence" value="ECO:0007669"/>
    <property type="project" value="InterPro"/>
</dbReference>
<feature type="domain" description="BRCT" evidence="12">
    <location>
        <begin position="295"/>
        <end position="374"/>
    </location>
</feature>
<feature type="compositionally biased region" description="Low complexity" evidence="11">
    <location>
        <begin position="23"/>
        <end position="45"/>
    </location>
</feature>
<dbReference type="SMART" id="SM00292">
    <property type="entry name" value="BRCT"/>
    <property type="match status" value="1"/>
</dbReference>
<keyword evidence="7 10" id="KW-0067">ATP-binding</keyword>
<proteinExistence type="inferred from homology"/>
<dbReference type="PANTHER" id="PTHR23389:SF6">
    <property type="entry name" value="REPLICATION FACTOR C SUBUNIT 1"/>
    <property type="match status" value="1"/>
</dbReference>
<protein>
    <recommendedName>
        <fullName evidence="3 10">Replication factor C subunit 1</fullName>
    </recommendedName>
</protein>
<evidence type="ECO:0000256" key="2">
    <source>
        <dbReference type="ARBA" id="ARBA00006116"/>
    </source>
</evidence>
<dbReference type="Proteomes" id="UP000708208">
    <property type="component" value="Unassembled WGS sequence"/>
</dbReference>
<dbReference type="InterPro" id="IPR001357">
    <property type="entry name" value="BRCT_dom"/>
</dbReference>
<feature type="compositionally biased region" description="Low complexity" evidence="11">
    <location>
        <begin position="1083"/>
        <end position="1096"/>
    </location>
</feature>
<dbReference type="CDD" id="cd00009">
    <property type="entry name" value="AAA"/>
    <property type="match status" value="1"/>
</dbReference>
<feature type="compositionally biased region" description="Basic and acidic residues" evidence="11">
    <location>
        <begin position="1"/>
        <end position="14"/>
    </location>
</feature>
<comment type="similarity">
    <text evidence="2 10">Belongs to the activator 1 large subunit family.</text>
</comment>
<dbReference type="FunFam" id="1.20.272.10:FF:000005">
    <property type="entry name" value="Replication factor C subunit 1"/>
    <property type="match status" value="1"/>
</dbReference>
<dbReference type="CDD" id="cd18140">
    <property type="entry name" value="HLD_clamp_RFC"/>
    <property type="match status" value="1"/>
</dbReference>
<evidence type="ECO:0000256" key="3">
    <source>
        <dbReference type="ARBA" id="ARBA00020401"/>
    </source>
</evidence>
<dbReference type="GO" id="GO:0016887">
    <property type="term" value="F:ATP hydrolysis activity"/>
    <property type="evidence" value="ECO:0007669"/>
    <property type="project" value="InterPro"/>
</dbReference>
<keyword evidence="6 10" id="KW-0547">Nucleotide-binding</keyword>
<organism evidence="13 14">
    <name type="scientific">Allacma fusca</name>
    <dbReference type="NCBI Taxonomy" id="39272"/>
    <lineage>
        <taxon>Eukaryota</taxon>
        <taxon>Metazoa</taxon>
        <taxon>Ecdysozoa</taxon>
        <taxon>Arthropoda</taxon>
        <taxon>Hexapoda</taxon>
        <taxon>Collembola</taxon>
        <taxon>Symphypleona</taxon>
        <taxon>Sminthuridae</taxon>
        <taxon>Allacma</taxon>
    </lineage>
</organism>
<keyword evidence="4" id="KW-0597">Phosphoprotein</keyword>
<dbReference type="InterPro" id="IPR003593">
    <property type="entry name" value="AAA+_ATPase"/>
</dbReference>
<dbReference type="PIRSF" id="PIRSF036578">
    <property type="entry name" value="RFC1"/>
    <property type="match status" value="1"/>
</dbReference>
<feature type="region of interest" description="Disordered" evidence="11">
    <location>
        <begin position="1"/>
        <end position="290"/>
    </location>
</feature>
<evidence type="ECO:0000256" key="11">
    <source>
        <dbReference type="SAM" id="MobiDB-lite"/>
    </source>
</evidence>
<comment type="subcellular location">
    <subcellularLocation>
        <location evidence="1 10">Nucleus</location>
    </subcellularLocation>
</comment>
<dbReference type="GO" id="GO:0005524">
    <property type="term" value="F:ATP binding"/>
    <property type="evidence" value="ECO:0007669"/>
    <property type="project" value="UniProtKB-KW"/>
</dbReference>
<dbReference type="SMART" id="SM00382">
    <property type="entry name" value="AAA"/>
    <property type="match status" value="1"/>
</dbReference>
<gene>
    <name evidence="13" type="ORF">AFUS01_LOCUS2492</name>
</gene>
<dbReference type="GO" id="GO:0005634">
    <property type="term" value="C:nucleus"/>
    <property type="evidence" value="ECO:0007669"/>
    <property type="project" value="UniProtKB-SubCell"/>
</dbReference>
<feature type="compositionally biased region" description="Basic and acidic residues" evidence="11">
    <location>
        <begin position="64"/>
        <end position="82"/>
    </location>
</feature>
<keyword evidence="14" id="KW-1185">Reference proteome</keyword>
<feature type="compositionally biased region" description="Low complexity" evidence="11">
    <location>
        <begin position="162"/>
        <end position="182"/>
    </location>
</feature>
<sequence>MKPSKDKKTTKSGDIRSYFKAFSTSSSSGQTSRQSNSTETSSSSSGKRKATQLSDEEDFNSVKNIDRVEKSSSKASESKIDVAGHAGKNKKPKVESPTEGSKVSKRGDETPVKPSSSRGESPSKRNRTQSPKTEAVKEGHSPRTKKDDRGKLAKNAPSVQHSSAEGSSESSSKGKNNTESKSANPKIKLPKGGYAKSANLEIDRHNTSESKKRSVHNADRETDDHMPPPSKKKSKESEITPAKTTPIRKSVQGSPASKTPESTPDEKKRQNSSNYFKFLSRGGPRNLGAKEFPEGAPKCLENLTFVLSGVLPSFERDDVSDVITQYGGRVTTGVSKKTNYVIIGDEAGASKTKKAESLGIPLISEDDFLDMLRKSNPSASTSSNGNKTAANESLFEKSYSSEVSMFEKSEVVEPTPYKSKSFATPKKRFEDFHDFDSDLETPPKVRAQRISKTQPISKSSPGKDTKDVRNALSLGGKSSRSSEKDASEDSQKMPIVDKASNKIEASRSPKKTIAVKNEIQPTSSRSIPKSSSANVPKPPTAPAPAGQPPQMWVDKYKPATLKNIVGQTGDRSNAKKLLMWLQNWFQFHGSANDKAKANYPGLRDPDGKTFKAALLSGPPGVGKTTTAHLCCAELKYDYYEMNASDQRNKKGLHEGISDSLSNTTLFFPGMANANQAAVARKHVLIMDEVDGMSGNEDRGGVQELIALIKSSRIPIICICNDRNHQKIRSLANYCFDLRFTKPRNEQLKSFVQSICFKEKVKIPPDAVQQLIISTDQDVRQILHQLQMFKDSDSKTVYNPRKDLRLGPWDVARKVFSSHDHVGMTINDKASLFFQDYSIGPLFVQENYLRSVPNAANGNPQKMLDLAKAAAETLAIGDCVDNVVRKNNAWSLLPVQAIFSSVLPGEYMEGAGMLGIEFPQWLGKNSNRNKRARLIQEVYTHLHLQISGSTDALNMDYLPYLRRSIVNPLSNGEVEEAAHQMTSYNLLRDDLESLNDLALWPNMRNNLDKVDSKSKAAFTRIVNKESFVPYSTVKVTKGRKGAAADQDDLELEDGEEVEEEEEGDKDALEKDAMIKIKKPRAKPAPKANPKNTKNPSKGAKKGEDFDIDSDSEEDLKPKAKARKGGSSGSSQSKSKKKPAR</sequence>
<feature type="compositionally biased region" description="Basic and acidic residues" evidence="11">
    <location>
        <begin position="201"/>
        <end position="226"/>
    </location>
</feature>
<evidence type="ECO:0000256" key="5">
    <source>
        <dbReference type="ARBA" id="ARBA00022705"/>
    </source>
</evidence>
<feature type="compositionally biased region" description="Basic and acidic residues" evidence="11">
    <location>
        <begin position="480"/>
        <end position="491"/>
    </location>
</feature>
<dbReference type="PROSITE" id="PS50172">
    <property type="entry name" value="BRCT"/>
    <property type="match status" value="1"/>
</dbReference>
<dbReference type="GO" id="GO:0006260">
    <property type="term" value="P:DNA replication"/>
    <property type="evidence" value="ECO:0007669"/>
    <property type="project" value="UniProtKB-KW"/>
</dbReference>
<dbReference type="Pfam" id="PF08519">
    <property type="entry name" value="RFC1"/>
    <property type="match status" value="1"/>
</dbReference>
<feature type="region of interest" description="Disordered" evidence="11">
    <location>
        <begin position="1034"/>
        <end position="1139"/>
    </location>
</feature>
<evidence type="ECO:0000256" key="9">
    <source>
        <dbReference type="ARBA" id="ARBA00023242"/>
    </source>
</evidence>
<keyword evidence="5 10" id="KW-0235">DNA replication</keyword>
<comment type="caution">
    <text evidence="13">The sequence shown here is derived from an EMBL/GenBank/DDBJ whole genome shotgun (WGS) entry which is preliminary data.</text>
</comment>
<reference evidence="13" key="1">
    <citation type="submission" date="2021-06" db="EMBL/GenBank/DDBJ databases">
        <authorList>
            <person name="Hodson N. C."/>
            <person name="Mongue J. A."/>
            <person name="Jaron S. K."/>
        </authorList>
    </citation>
    <scope>NUCLEOTIDE SEQUENCE</scope>
</reference>
<evidence type="ECO:0000256" key="8">
    <source>
        <dbReference type="ARBA" id="ARBA00023125"/>
    </source>
</evidence>
<dbReference type="EMBL" id="CAJVCH010014217">
    <property type="protein sequence ID" value="CAG7677717.1"/>
    <property type="molecule type" value="Genomic_DNA"/>
</dbReference>
<dbReference type="InterPro" id="IPR047854">
    <property type="entry name" value="RFC_lid"/>
</dbReference>
<feature type="compositionally biased region" description="Acidic residues" evidence="11">
    <location>
        <begin position="1044"/>
        <end position="1063"/>
    </location>
</feature>
<feature type="compositionally biased region" description="Basic and acidic residues" evidence="11">
    <location>
        <begin position="134"/>
        <end position="151"/>
    </location>
</feature>